<sequence length="77" mass="8370">MSVTALNHNSRLSDALERDLMRQAIAAGEATSIVDLCKSVLATLKKGVVALYDFVVDVAVAMDDARAKDRQFTGTQW</sequence>
<dbReference type="EMBL" id="JACCEW010000001">
    <property type="protein sequence ID" value="NYT36287.1"/>
    <property type="molecule type" value="Genomic_DNA"/>
</dbReference>
<evidence type="ECO:0000313" key="1">
    <source>
        <dbReference type="EMBL" id="NYT36287.1"/>
    </source>
</evidence>
<dbReference type="RefSeq" id="WP_129968185.1">
    <property type="nucleotide sequence ID" value="NZ_JACCEW010000001.1"/>
</dbReference>
<name>A0A853F8H6_9BURK</name>
<keyword evidence="2" id="KW-1185">Reference proteome</keyword>
<protein>
    <submittedName>
        <fullName evidence="1">Uncharacterized protein</fullName>
    </submittedName>
</protein>
<accession>A0A853F8H6</accession>
<proteinExistence type="predicted"/>
<evidence type="ECO:0000313" key="2">
    <source>
        <dbReference type="Proteomes" id="UP000580517"/>
    </source>
</evidence>
<reference evidence="1 2" key="1">
    <citation type="submission" date="2020-07" db="EMBL/GenBank/DDBJ databases">
        <title>Taxonomic revisions and descriptions of new bacterial species based on genomic comparisons in the high-G+C-content subgroup of the family Alcaligenaceae.</title>
        <authorList>
            <person name="Szabo A."/>
            <person name="Felfoldi T."/>
        </authorList>
    </citation>
    <scope>NUCLEOTIDE SEQUENCE [LARGE SCALE GENOMIC DNA]</scope>
    <source>
        <strain evidence="1 2">DSM 25264</strain>
    </source>
</reference>
<dbReference type="Proteomes" id="UP000580517">
    <property type="component" value="Unassembled WGS sequence"/>
</dbReference>
<dbReference type="AlphaFoldDB" id="A0A853F8H6"/>
<dbReference type="OrthoDB" id="8637455at2"/>
<gene>
    <name evidence="1" type="ORF">H0A68_05335</name>
</gene>
<organism evidence="1 2">
    <name type="scientific">Allopusillimonas soli</name>
    <dbReference type="NCBI Taxonomy" id="659016"/>
    <lineage>
        <taxon>Bacteria</taxon>
        <taxon>Pseudomonadati</taxon>
        <taxon>Pseudomonadota</taxon>
        <taxon>Betaproteobacteria</taxon>
        <taxon>Burkholderiales</taxon>
        <taxon>Alcaligenaceae</taxon>
        <taxon>Allopusillimonas</taxon>
    </lineage>
</organism>
<comment type="caution">
    <text evidence="1">The sequence shown here is derived from an EMBL/GenBank/DDBJ whole genome shotgun (WGS) entry which is preliminary data.</text>
</comment>